<organism evidence="2 3">
    <name type="scientific">Theobroma cacao</name>
    <name type="common">Cacao</name>
    <name type="synonym">Cocoa</name>
    <dbReference type="NCBI Taxonomy" id="3641"/>
    <lineage>
        <taxon>Eukaryota</taxon>
        <taxon>Viridiplantae</taxon>
        <taxon>Streptophyta</taxon>
        <taxon>Embryophyta</taxon>
        <taxon>Tracheophyta</taxon>
        <taxon>Spermatophyta</taxon>
        <taxon>Magnoliopsida</taxon>
        <taxon>eudicotyledons</taxon>
        <taxon>Gunneridae</taxon>
        <taxon>Pentapetalae</taxon>
        <taxon>rosids</taxon>
        <taxon>malvids</taxon>
        <taxon>Malvales</taxon>
        <taxon>Malvaceae</taxon>
        <taxon>Byttnerioideae</taxon>
        <taxon>Theobroma</taxon>
    </lineage>
</organism>
<feature type="signal peptide" evidence="1">
    <location>
        <begin position="1"/>
        <end position="22"/>
    </location>
</feature>
<keyword evidence="3" id="KW-1185">Reference proteome</keyword>
<proteinExistence type="predicted"/>
<dbReference type="InParanoid" id="A0A061FKA8"/>
<reference evidence="2 3" key="1">
    <citation type="journal article" date="2013" name="Genome Biol.">
        <title>The genome sequence of the most widely cultivated cacao type and its use to identify candidate genes regulating pod color.</title>
        <authorList>
            <person name="Motamayor J.C."/>
            <person name="Mockaitis K."/>
            <person name="Schmutz J."/>
            <person name="Haiminen N."/>
            <person name="Iii D.L."/>
            <person name="Cornejo O."/>
            <person name="Findley S.D."/>
            <person name="Zheng P."/>
            <person name="Utro F."/>
            <person name="Royaert S."/>
            <person name="Saski C."/>
            <person name="Jenkins J."/>
            <person name="Podicheti R."/>
            <person name="Zhao M."/>
            <person name="Scheffler B.E."/>
            <person name="Stack J.C."/>
            <person name="Feltus F.A."/>
            <person name="Mustiga G.M."/>
            <person name="Amores F."/>
            <person name="Phillips W."/>
            <person name="Marelli J.P."/>
            <person name="May G.D."/>
            <person name="Shapiro H."/>
            <person name="Ma J."/>
            <person name="Bustamante C.D."/>
            <person name="Schnell R.J."/>
            <person name="Main D."/>
            <person name="Gilbert D."/>
            <person name="Parida L."/>
            <person name="Kuhn D.N."/>
        </authorList>
    </citation>
    <scope>NUCLEOTIDE SEQUENCE [LARGE SCALE GENOMIC DNA]</scope>
    <source>
        <strain evidence="3">cv. Matina 1-6</strain>
    </source>
</reference>
<accession>A0A061FKA8</accession>
<keyword evidence="1" id="KW-0732">Signal</keyword>
<sequence length="96" mass="11371">MPFTTPLMHLLCFFLWRDHCHLQIQLQNFVFFIPSMHINSGNKYHLKVQVKRINEGNFASHEDDEELQYDLLYLSYTSIGILRGKESDGPKWCEVP</sequence>
<evidence type="ECO:0000313" key="2">
    <source>
        <dbReference type="EMBL" id="EOY17338.1"/>
    </source>
</evidence>
<dbReference type="EMBL" id="CM001886">
    <property type="protein sequence ID" value="EOY17338.1"/>
    <property type="molecule type" value="Genomic_DNA"/>
</dbReference>
<dbReference type="Proteomes" id="UP000026915">
    <property type="component" value="Chromosome 8"/>
</dbReference>
<dbReference type="Gramene" id="EOY17338">
    <property type="protein sequence ID" value="EOY17338"/>
    <property type="gene ID" value="TCM_036498"/>
</dbReference>
<protein>
    <submittedName>
        <fullName evidence="2">Uncharacterized protein</fullName>
    </submittedName>
</protein>
<gene>
    <name evidence="2" type="ORF">TCM_036498</name>
</gene>
<evidence type="ECO:0000313" key="3">
    <source>
        <dbReference type="Proteomes" id="UP000026915"/>
    </source>
</evidence>
<evidence type="ECO:0000256" key="1">
    <source>
        <dbReference type="SAM" id="SignalP"/>
    </source>
</evidence>
<feature type="chain" id="PRO_5001598361" evidence="1">
    <location>
        <begin position="23"/>
        <end position="96"/>
    </location>
</feature>
<dbReference type="HOGENOM" id="CLU_2363883_0_0_1"/>
<dbReference type="AlphaFoldDB" id="A0A061FKA8"/>
<name>A0A061FKA8_THECC</name>